<accession>A0A8H9MCF2</accession>
<dbReference type="CDD" id="cd06173">
    <property type="entry name" value="MFS_MefA_like"/>
    <property type="match status" value="1"/>
</dbReference>
<comment type="caution">
    <text evidence="9">The sequence shown here is derived from an EMBL/GenBank/DDBJ whole genome shotgun (WGS) entry which is preliminary data.</text>
</comment>
<dbReference type="EMBL" id="BNAV01000009">
    <property type="protein sequence ID" value="GHF71790.1"/>
    <property type="molecule type" value="Genomic_DNA"/>
</dbReference>
<comment type="subcellular location">
    <subcellularLocation>
        <location evidence="1">Cell inner membrane</location>
        <topology evidence="1">Multi-pass membrane protein</topology>
    </subcellularLocation>
</comment>
<dbReference type="SUPFAM" id="SSF103473">
    <property type="entry name" value="MFS general substrate transporter"/>
    <property type="match status" value="1"/>
</dbReference>
<protein>
    <submittedName>
        <fullName evidence="9">MFS transporter</fullName>
    </submittedName>
</protein>
<feature type="transmembrane region" description="Helical" evidence="7">
    <location>
        <begin position="293"/>
        <end position="326"/>
    </location>
</feature>
<feature type="domain" description="Major facilitator superfamily (MFS) profile" evidence="8">
    <location>
        <begin position="1"/>
        <end position="405"/>
    </location>
</feature>
<feature type="transmembrane region" description="Helical" evidence="7">
    <location>
        <begin position="382"/>
        <end position="404"/>
    </location>
</feature>
<dbReference type="InterPro" id="IPR010290">
    <property type="entry name" value="TM_effector"/>
</dbReference>
<dbReference type="RefSeq" id="WP_183176468.1">
    <property type="nucleotide sequence ID" value="NZ_BNAV01000009.1"/>
</dbReference>
<evidence type="ECO:0000259" key="8">
    <source>
        <dbReference type="PROSITE" id="PS50850"/>
    </source>
</evidence>
<evidence type="ECO:0000256" key="1">
    <source>
        <dbReference type="ARBA" id="ARBA00004429"/>
    </source>
</evidence>
<evidence type="ECO:0000256" key="5">
    <source>
        <dbReference type="ARBA" id="ARBA00022989"/>
    </source>
</evidence>
<dbReference type="GO" id="GO:0005886">
    <property type="term" value="C:plasma membrane"/>
    <property type="evidence" value="ECO:0007669"/>
    <property type="project" value="UniProtKB-SubCell"/>
</dbReference>
<keyword evidence="6 7" id="KW-0472">Membrane</keyword>
<feature type="transmembrane region" description="Helical" evidence="7">
    <location>
        <begin position="114"/>
        <end position="135"/>
    </location>
</feature>
<dbReference type="AlphaFoldDB" id="A0A8H9MCF2"/>
<evidence type="ECO:0000313" key="10">
    <source>
        <dbReference type="Proteomes" id="UP000658656"/>
    </source>
</evidence>
<organism evidence="9 10">
    <name type="scientific">Amycolatopsis bartoniae</name>
    <dbReference type="NCBI Taxonomy" id="941986"/>
    <lineage>
        <taxon>Bacteria</taxon>
        <taxon>Bacillati</taxon>
        <taxon>Actinomycetota</taxon>
        <taxon>Actinomycetes</taxon>
        <taxon>Pseudonocardiales</taxon>
        <taxon>Pseudonocardiaceae</taxon>
        <taxon>Amycolatopsis</taxon>
    </lineage>
</organism>
<feature type="transmembrane region" description="Helical" evidence="7">
    <location>
        <begin position="227"/>
        <end position="248"/>
    </location>
</feature>
<feature type="transmembrane region" description="Helical" evidence="7">
    <location>
        <begin position="147"/>
        <end position="171"/>
    </location>
</feature>
<feature type="transmembrane region" description="Helical" evidence="7">
    <location>
        <begin position="87"/>
        <end position="108"/>
    </location>
</feature>
<feature type="transmembrane region" description="Helical" evidence="7">
    <location>
        <begin position="25"/>
        <end position="43"/>
    </location>
</feature>
<feature type="transmembrane region" description="Helical" evidence="7">
    <location>
        <begin position="177"/>
        <end position="199"/>
    </location>
</feature>
<name>A0A8H9MCF2_9PSEU</name>
<evidence type="ECO:0000256" key="3">
    <source>
        <dbReference type="ARBA" id="ARBA00022475"/>
    </source>
</evidence>
<keyword evidence="5 7" id="KW-1133">Transmembrane helix</keyword>
<dbReference type="GO" id="GO:0022857">
    <property type="term" value="F:transmembrane transporter activity"/>
    <property type="evidence" value="ECO:0007669"/>
    <property type="project" value="InterPro"/>
</dbReference>
<evidence type="ECO:0000256" key="7">
    <source>
        <dbReference type="SAM" id="Phobius"/>
    </source>
</evidence>
<feature type="transmembrane region" description="Helical" evidence="7">
    <location>
        <begin position="55"/>
        <end position="75"/>
    </location>
</feature>
<keyword evidence="10" id="KW-1185">Reference proteome</keyword>
<evidence type="ECO:0000256" key="4">
    <source>
        <dbReference type="ARBA" id="ARBA00022692"/>
    </source>
</evidence>
<dbReference type="Pfam" id="PF05977">
    <property type="entry name" value="MFS_3"/>
    <property type="match status" value="1"/>
</dbReference>
<keyword evidence="3" id="KW-1003">Cell membrane</keyword>
<keyword evidence="2" id="KW-0813">Transport</keyword>
<dbReference type="InterPro" id="IPR036259">
    <property type="entry name" value="MFS_trans_sf"/>
</dbReference>
<sequence>MVLVRLGELVIDVTPLRTSPGYRRVFTAQTLTVLTTALTNVAINVHVYQVTGSSVQVGLVSLAFGLALLAGLLVGGVLADRLDRRRLILGTRALVSLVLAGLAVNAAMPHPVLAVVYVAAVLAGAINGLGGSALMAAVPALVEPAQLAAAGALFTVTSQFGAMVGPTVAGFLAAGPGVAACFAIDAVGYLVGVALMWTIPPLPSEQEPQHPLRALAEGFRFVRRDQIVGGLLLIDVWAMLFAMPYSLFPQFADEEFGGGPATVGILYTAPAVGAFLGALASGWTGHFRHSGRALIASVLLWGLAITAFGLSGHLWLGLLCLAVAGLADTSSEILRRALLQHYTPDHLQGRVSSLWLAQATSGTAVGNAEAGLAARLFGGSTAVVGGGIVCVLGVCLVAVTLPGLRRASLQGERCRPSQPSTA</sequence>
<reference evidence="9" key="1">
    <citation type="journal article" date="2014" name="Int. J. Syst. Evol. Microbiol.">
        <title>Complete genome sequence of Corynebacterium casei LMG S-19264T (=DSM 44701T), isolated from a smear-ripened cheese.</title>
        <authorList>
            <consortium name="US DOE Joint Genome Institute (JGI-PGF)"/>
            <person name="Walter F."/>
            <person name="Albersmeier A."/>
            <person name="Kalinowski J."/>
            <person name="Ruckert C."/>
        </authorList>
    </citation>
    <scope>NUCLEOTIDE SEQUENCE</scope>
    <source>
        <strain evidence="9">CGMCC 4.7679</strain>
    </source>
</reference>
<dbReference type="NCBIfam" id="NF007792">
    <property type="entry name" value="PRK10489.1"/>
    <property type="match status" value="1"/>
</dbReference>
<gene>
    <name evidence="9" type="ORF">GCM10017566_51840</name>
</gene>
<dbReference type="PANTHER" id="PTHR23513:SF9">
    <property type="entry name" value="ENTEROBACTIN EXPORTER ENTS"/>
    <property type="match status" value="1"/>
</dbReference>
<dbReference type="PANTHER" id="PTHR23513">
    <property type="entry name" value="INTEGRAL MEMBRANE EFFLUX PROTEIN-RELATED"/>
    <property type="match status" value="1"/>
</dbReference>
<reference evidence="9" key="2">
    <citation type="submission" date="2020-09" db="EMBL/GenBank/DDBJ databases">
        <authorList>
            <person name="Sun Q."/>
            <person name="Zhou Y."/>
        </authorList>
    </citation>
    <scope>NUCLEOTIDE SEQUENCE</scope>
    <source>
        <strain evidence="9">CGMCC 4.7679</strain>
    </source>
</reference>
<dbReference type="Proteomes" id="UP000658656">
    <property type="component" value="Unassembled WGS sequence"/>
</dbReference>
<dbReference type="PROSITE" id="PS50850">
    <property type="entry name" value="MFS"/>
    <property type="match status" value="1"/>
</dbReference>
<dbReference type="InterPro" id="IPR020846">
    <property type="entry name" value="MFS_dom"/>
</dbReference>
<feature type="transmembrane region" description="Helical" evidence="7">
    <location>
        <begin position="260"/>
        <end position="281"/>
    </location>
</feature>
<evidence type="ECO:0000313" key="9">
    <source>
        <dbReference type="EMBL" id="GHF71790.1"/>
    </source>
</evidence>
<evidence type="ECO:0000256" key="2">
    <source>
        <dbReference type="ARBA" id="ARBA00022448"/>
    </source>
</evidence>
<proteinExistence type="predicted"/>
<dbReference type="Gene3D" id="1.20.1250.20">
    <property type="entry name" value="MFS general substrate transporter like domains"/>
    <property type="match status" value="1"/>
</dbReference>
<evidence type="ECO:0000256" key="6">
    <source>
        <dbReference type="ARBA" id="ARBA00023136"/>
    </source>
</evidence>
<keyword evidence="4 7" id="KW-0812">Transmembrane</keyword>